<name>A0A4Y4AS61_9FLAO</name>
<keyword evidence="2" id="KW-1185">Reference proteome</keyword>
<dbReference type="AlphaFoldDB" id="A0A4Y4AS61"/>
<sequence>MILFPNFVKRLVMNAKKKNIAKEPTEIYKVTSKNGVISEELHPVLVQLIEKSKKEHEQGYSFSHEEAMQKIKLKFSI</sequence>
<gene>
    <name evidence="1" type="ORF">FFL01_06200</name>
</gene>
<comment type="caution">
    <text evidence="1">The sequence shown here is derived from an EMBL/GenBank/DDBJ whole genome shotgun (WGS) entry which is preliminary data.</text>
</comment>
<accession>A0A4Y4AS61</accession>
<evidence type="ECO:0000313" key="1">
    <source>
        <dbReference type="EMBL" id="GEC71081.1"/>
    </source>
</evidence>
<organism evidence="1 2">
    <name type="scientific">Flavobacterium flevense</name>
    <dbReference type="NCBI Taxonomy" id="983"/>
    <lineage>
        <taxon>Bacteria</taxon>
        <taxon>Pseudomonadati</taxon>
        <taxon>Bacteroidota</taxon>
        <taxon>Flavobacteriia</taxon>
        <taxon>Flavobacteriales</taxon>
        <taxon>Flavobacteriaceae</taxon>
        <taxon>Flavobacterium</taxon>
    </lineage>
</organism>
<proteinExistence type="predicted"/>
<evidence type="ECO:0000313" key="2">
    <source>
        <dbReference type="Proteomes" id="UP000316775"/>
    </source>
</evidence>
<reference evidence="1 2" key="1">
    <citation type="submission" date="2019-06" db="EMBL/GenBank/DDBJ databases">
        <title>Whole genome shotgun sequence of Flavobacterium flevense NBRC 14960.</title>
        <authorList>
            <person name="Hosoyama A."/>
            <person name="Uohara A."/>
            <person name="Ohji S."/>
            <person name="Ichikawa N."/>
        </authorList>
    </citation>
    <scope>NUCLEOTIDE SEQUENCE [LARGE SCALE GENOMIC DNA]</scope>
    <source>
        <strain evidence="1 2">NBRC 14960</strain>
    </source>
</reference>
<protein>
    <submittedName>
        <fullName evidence="1">Uncharacterized protein</fullName>
    </submittedName>
</protein>
<dbReference type="STRING" id="983.SAMN05443543_104273"/>
<dbReference type="EMBL" id="BJNP01000004">
    <property type="protein sequence ID" value="GEC71081.1"/>
    <property type="molecule type" value="Genomic_DNA"/>
</dbReference>
<dbReference type="Proteomes" id="UP000316775">
    <property type="component" value="Unassembled WGS sequence"/>
</dbReference>